<evidence type="ECO:0000313" key="2">
    <source>
        <dbReference type="EMBL" id="GAH82496.1"/>
    </source>
</evidence>
<dbReference type="Pfam" id="PF12705">
    <property type="entry name" value="PDDEXK_1"/>
    <property type="match status" value="1"/>
</dbReference>
<organism evidence="2">
    <name type="scientific">marine sediment metagenome</name>
    <dbReference type="NCBI Taxonomy" id="412755"/>
    <lineage>
        <taxon>unclassified sequences</taxon>
        <taxon>metagenomes</taxon>
        <taxon>ecological metagenomes</taxon>
    </lineage>
</organism>
<dbReference type="EMBL" id="BARU01035612">
    <property type="protein sequence ID" value="GAH82496.1"/>
    <property type="molecule type" value="Genomic_DNA"/>
</dbReference>
<dbReference type="AlphaFoldDB" id="X1IJD5"/>
<sequence>VHGIAEEAIKANEFNLQDAADHIAEELPKARPDLQPEALRAGKNLANEIRRFGGNRVLSCEEPITRSLIPATQDRGEILIVSELDLVLATQKQDSIIVLDYKTGYKNRTNAEAKDDFQTCVGSWDLWGKYPQVNTIHWWYINTRIHTRSYARLERERDEENFQARIFETAKIKLDGCDEAWPEPDKCGQCPIVKWCALSFPEAGGSLANVPGKYLDCYIATQAKCDEMLKAMKAYVKDGRVIHGTKARFAFDPK</sequence>
<proteinExistence type="predicted"/>
<reference evidence="2" key="1">
    <citation type="journal article" date="2014" name="Front. Microbiol.">
        <title>High frequency of phylogenetically diverse reductive dehalogenase-homologous genes in deep subseafloor sedimentary metagenomes.</title>
        <authorList>
            <person name="Kawai M."/>
            <person name="Futagami T."/>
            <person name="Toyoda A."/>
            <person name="Takaki Y."/>
            <person name="Nishi S."/>
            <person name="Hori S."/>
            <person name="Arai W."/>
            <person name="Tsubouchi T."/>
            <person name="Morono Y."/>
            <person name="Uchiyama I."/>
            <person name="Ito T."/>
            <person name="Fujiyama A."/>
            <person name="Inagaki F."/>
            <person name="Takami H."/>
        </authorList>
    </citation>
    <scope>NUCLEOTIDE SEQUENCE</scope>
    <source>
        <strain evidence="2">Expedition CK06-06</strain>
    </source>
</reference>
<gene>
    <name evidence="2" type="ORF">S03H2_55713</name>
</gene>
<name>X1IJD5_9ZZZZ</name>
<dbReference type="InterPro" id="IPR011604">
    <property type="entry name" value="PDDEXK-like_dom_sf"/>
</dbReference>
<evidence type="ECO:0000259" key="1">
    <source>
        <dbReference type="Pfam" id="PF12705"/>
    </source>
</evidence>
<accession>X1IJD5</accession>
<feature type="domain" description="PD-(D/E)XK endonuclease-like" evidence="1">
    <location>
        <begin position="2"/>
        <end position="196"/>
    </location>
</feature>
<comment type="caution">
    <text evidence="2">The sequence shown here is derived from an EMBL/GenBank/DDBJ whole genome shotgun (WGS) entry which is preliminary data.</text>
</comment>
<dbReference type="Gene3D" id="3.90.320.10">
    <property type="match status" value="1"/>
</dbReference>
<protein>
    <recommendedName>
        <fullName evidence="1">PD-(D/E)XK endonuclease-like domain-containing protein</fullName>
    </recommendedName>
</protein>
<feature type="non-terminal residue" evidence="2">
    <location>
        <position position="1"/>
    </location>
</feature>
<feature type="non-terminal residue" evidence="2">
    <location>
        <position position="254"/>
    </location>
</feature>
<dbReference type="InterPro" id="IPR038726">
    <property type="entry name" value="PDDEXK_AddAB-type"/>
</dbReference>